<evidence type="ECO:0000313" key="1">
    <source>
        <dbReference type="EMBL" id="KAI3555004.1"/>
    </source>
</evidence>
<evidence type="ECO:0000313" key="2">
    <source>
        <dbReference type="Proteomes" id="UP001056436"/>
    </source>
</evidence>
<dbReference type="OrthoDB" id="10370343at2759"/>
<dbReference type="EMBL" id="SDAQ01000020">
    <property type="protein sequence ID" value="KAI3555004.1"/>
    <property type="molecule type" value="Genomic_DNA"/>
</dbReference>
<gene>
    <name evidence="1" type="ORF">CABS02_04843</name>
</gene>
<dbReference type="Proteomes" id="UP001056436">
    <property type="component" value="Unassembled WGS sequence"/>
</dbReference>
<comment type="caution">
    <text evidence="1">The sequence shown here is derived from an EMBL/GenBank/DDBJ whole genome shotgun (WGS) entry which is preliminary data.</text>
</comment>
<organism evidence="1 2">
    <name type="scientific">Colletotrichum abscissum</name>
    <dbReference type="NCBI Taxonomy" id="1671311"/>
    <lineage>
        <taxon>Eukaryota</taxon>
        <taxon>Fungi</taxon>
        <taxon>Dikarya</taxon>
        <taxon>Ascomycota</taxon>
        <taxon>Pezizomycotina</taxon>
        <taxon>Sordariomycetes</taxon>
        <taxon>Hypocreomycetidae</taxon>
        <taxon>Glomerellales</taxon>
        <taxon>Glomerellaceae</taxon>
        <taxon>Colletotrichum</taxon>
        <taxon>Colletotrichum acutatum species complex</taxon>
    </lineage>
</organism>
<protein>
    <submittedName>
        <fullName evidence="1">Uncharacterized protein</fullName>
    </submittedName>
</protein>
<accession>A0A9Q0B6F8</accession>
<keyword evidence="2" id="KW-1185">Reference proteome</keyword>
<sequence>MSPATCSFFKTATILIRLRKGDPATEKGNTLGRVPPHPFADTPRALITVLEHADAVQTREGFHNPRVM</sequence>
<dbReference type="AlphaFoldDB" id="A0A9Q0B6F8"/>
<proteinExistence type="predicted"/>
<name>A0A9Q0B6F8_9PEZI</name>
<reference evidence="1" key="1">
    <citation type="submission" date="2019-01" db="EMBL/GenBank/DDBJ databases">
        <title>Colletotrichum abscissum LGMF1257.</title>
        <authorList>
            <person name="Baroncelli R."/>
        </authorList>
    </citation>
    <scope>NUCLEOTIDE SEQUENCE</scope>
    <source>
        <strain evidence="1">Ca142</strain>
    </source>
</reference>